<name>A0A3E2NY25_9SPHI</name>
<evidence type="ECO:0000313" key="2">
    <source>
        <dbReference type="Proteomes" id="UP000260823"/>
    </source>
</evidence>
<dbReference type="OrthoDB" id="767267at2"/>
<proteinExistence type="predicted"/>
<dbReference type="RefSeq" id="WP_117382799.1">
    <property type="nucleotide sequence ID" value="NZ_QWDE01000001.1"/>
</dbReference>
<dbReference type="AlphaFoldDB" id="A0A3E2NY25"/>
<reference evidence="1 2" key="1">
    <citation type="submission" date="2018-08" db="EMBL/GenBank/DDBJ databases">
        <title>Mucilaginibacter terrae sp. nov., isolated from manganese diggings.</title>
        <authorList>
            <person name="Huang Y."/>
            <person name="Zhou Z."/>
        </authorList>
    </citation>
    <scope>NUCLEOTIDE SEQUENCE [LARGE SCALE GENOMIC DNA]</scope>
    <source>
        <strain evidence="1 2">ZH6</strain>
    </source>
</reference>
<protein>
    <recommendedName>
        <fullName evidence="3">Lipoprotein</fullName>
    </recommendedName>
</protein>
<keyword evidence="2" id="KW-1185">Reference proteome</keyword>
<dbReference type="PROSITE" id="PS51257">
    <property type="entry name" value="PROKAR_LIPOPROTEIN"/>
    <property type="match status" value="1"/>
</dbReference>
<evidence type="ECO:0000313" key="1">
    <source>
        <dbReference type="EMBL" id="RFZ85903.1"/>
    </source>
</evidence>
<dbReference type="EMBL" id="QWDE01000001">
    <property type="protein sequence ID" value="RFZ85903.1"/>
    <property type="molecule type" value="Genomic_DNA"/>
</dbReference>
<gene>
    <name evidence="1" type="ORF">DYU05_10050</name>
</gene>
<accession>A0A3E2NY25</accession>
<sequence length="165" mass="19166">MRSNLITSLKVIIAFSLILLLGCNQIDKKVEYRYGDMVITRIDKSSNSYFWFGVVKEGEDKDPDIKINWGGFDGGFRAYLIFESDHVELFREYGFFKVVKANRHITISHKFKHETDDFDNVSAIHWMDSLSGSFKNVRMIQSPPYESELKVNKDNHSEVNAVFLQ</sequence>
<evidence type="ECO:0008006" key="3">
    <source>
        <dbReference type="Google" id="ProtNLM"/>
    </source>
</evidence>
<dbReference type="Proteomes" id="UP000260823">
    <property type="component" value="Unassembled WGS sequence"/>
</dbReference>
<comment type="caution">
    <text evidence="1">The sequence shown here is derived from an EMBL/GenBank/DDBJ whole genome shotgun (WGS) entry which is preliminary data.</text>
</comment>
<organism evidence="1 2">
    <name type="scientific">Mucilaginibacter terrenus</name>
    <dbReference type="NCBI Taxonomy" id="2482727"/>
    <lineage>
        <taxon>Bacteria</taxon>
        <taxon>Pseudomonadati</taxon>
        <taxon>Bacteroidota</taxon>
        <taxon>Sphingobacteriia</taxon>
        <taxon>Sphingobacteriales</taxon>
        <taxon>Sphingobacteriaceae</taxon>
        <taxon>Mucilaginibacter</taxon>
    </lineage>
</organism>